<dbReference type="Proteomes" id="UP000193920">
    <property type="component" value="Unassembled WGS sequence"/>
</dbReference>
<dbReference type="Gene3D" id="3.80.10.10">
    <property type="entry name" value="Ribonuclease Inhibitor"/>
    <property type="match status" value="1"/>
</dbReference>
<dbReference type="InterPro" id="IPR032675">
    <property type="entry name" value="LRR_dom_sf"/>
</dbReference>
<reference evidence="2 3" key="1">
    <citation type="submission" date="2016-08" db="EMBL/GenBank/DDBJ databases">
        <title>A Parts List for Fungal Cellulosomes Revealed by Comparative Genomics.</title>
        <authorList>
            <consortium name="DOE Joint Genome Institute"/>
            <person name="Haitjema C.H."/>
            <person name="Gilmore S.P."/>
            <person name="Henske J.K."/>
            <person name="Solomon K.V."/>
            <person name="De Groot R."/>
            <person name="Kuo A."/>
            <person name="Mondo S.J."/>
            <person name="Salamov A.A."/>
            <person name="Labutti K."/>
            <person name="Zhao Z."/>
            <person name="Chiniquy J."/>
            <person name="Barry K."/>
            <person name="Brewer H.M."/>
            <person name="Purvine S.O."/>
            <person name="Wright A.T."/>
            <person name="Boxma B."/>
            <person name="Van Alen T."/>
            <person name="Hackstein J.H."/>
            <person name="Baker S.E."/>
            <person name="Grigoriev I.V."/>
            <person name="O'Malley M.A."/>
        </authorList>
    </citation>
    <scope>NUCLEOTIDE SEQUENCE [LARGE SCALE GENOMIC DNA]</scope>
    <source>
        <strain evidence="2 3">G1</strain>
    </source>
</reference>
<keyword evidence="3" id="KW-1185">Reference proteome</keyword>
<dbReference type="AlphaFoldDB" id="A0A1Y2AFQ8"/>
<comment type="caution">
    <text evidence="2">The sequence shown here is derived from an EMBL/GenBank/DDBJ whole genome shotgun (WGS) entry which is preliminary data.</text>
</comment>
<dbReference type="GO" id="GO:0031146">
    <property type="term" value="P:SCF-dependent proteasomal ubiquitin-dependent protein catabolic process"/>
    <property type="evidence" value="ECO:0007669"/>
    <property type="project" value="TreeGrafter"/>
</dbReference>
<dbReference type="InterPro" id="IPR006553">
    <property type="entry name" value="Leu-rich_rpt_Cys-con_subtyp"/>
</dbReference>
<dbReference type="OrthoDB" id="10257471at2759"/>
<dbReference type="STRING" id="1754190.A0A1Y2AFQ8"/>
<feature type="domain" description="F-box" evidence="1">
    <location>
        <begin position="144"/>
        <end position="191"/>
    </location>
</feature>
<evidence type="ECO:0000313" key="3">
    <source>
        <dbReference type="Proteomes" id="UP000193920"/>
    </source>
</evidence>
<dbReference type="GO" id="GO:0019005">
    <property type="term" value="C:SCF ubiquitin ligase complex"/>
    <property type="evidence" value="ECO:0007669"/>
    <property type="project" value="TreeGrafter"/>
</dbReference>
<name>A0A1Y2AFQ8_9FUNG</name>
<dbReference type="PROSITE" id="PS50181">
    <property type="entry name" value="FBOX"/>
    <property type="match status" value="1"/>
</dbReference>
<dbReference type="EMBL" id="MCOG01000265">
    <property type="protein sequence ID" value="ORY21448.1"/>
    <property type="molecule type" value="Genomic_DNA"/>
</dbReference>
<dbReference type="PANTHER" id="PTHR13318">
    <property type="entry name" value="PARTNER OF PAIRED, ISOFORM B-RELATED"/>
    <property type="match status" value="1"/>
</dbReference>
<evidence type="ECO:0000313" key="2">
    <source>
        <dbReference type="EMBL" id="ORY21448.1"/>
    </source>
</evidence>
<accession>A0A1Y2AFQ8</accession>
<organism evidence="2 3">
    <name type="scientific">Neocallimastix californiae</name>
    <dbReference type="NCBI Taxonomy" id="1754190"/>
    <lineage>
        <taxon>Eukaryota</taxon>
        <taxon>Fungi</taxon>
        <taxon>Fungi incertae sedis</taxon>
        <taxon>Chytridiomycota</taxon>
        <taxon>Chytridiomycota incertae sedis</taxon>
        <taxon>Neocallimastigomycetes</taxon>
        <taxon>Neocallimastigales</taxon>
        <taxon>Neocallimastigaceae</taxon>
        <taxon>Neocallimastix</taxon>
    </lineage>
</organism>
<dbReference type="SUPFAM" id="SSF81383">
    <property type="entry name" value="F-box domain"/>
    <property type="match status" value="1"/>
</dbReference>
<dbReference type="SMART" id="SM00367">
    <property type="entry name" value="LRR_CC"/>
    <property type="match status" value="3"/>
</dbReference>
<protein>
    <recommendedName>
        <fullName evidence="1">F-box domain-containing protein</fullName>
    </recommendedName>
</protein>
<dbReference type="PANTHER" id="PTHR13318:SF95">
    <property type="entry name" value="F-BOX PROTEIN YLR352W"/>
    <property type="match status" value="1"/>
</dbReference>
<gene>
    <name evidence="2" type="ORF">LY90DRAFT_516103</name>
</gene>
<sequence length="381" mass="43935">MDIIENLETTMNPLTINTTNLNILNNNSEINNENDEKQDLIDTNQNFINTTNENNEDNTSLNNINSEDNLLSPSTFANLPSPSSSQTLNNIDSLNDNGKKNNNLEQQNVKKDEEKIISIHHDESIYHCSSSESTVEANNSNKYTYHLYNLPNEILIQIGRLIDIKSLGRMCQTSKLICSVFYSAEELWQNLNLSKKNTIGGGKFDNDFPILDNIEYLLNNPERNHRFYSLKKIDLSISVINDLSIFEKQEVLNCCSKLTRINLTSCKHIDPFSIYYLKKLPCLETLDLCYCDQINDLSLKIISDYLPNLKHLDLSYLSNITEEGLRHLLKLPELETVKVLGCFHIRSYFWSYLGEFRNRGILPIRRLVIGEHDIIIIFIKF</sequence>
<dbReference type="InterPro" id="IPR036047">
    <property type="entry name" value="F-box-like_dom_sf"/>
</dbReference>
<evidence type="ECO:0000259" key="1">
    <source>
        <dbReference type="PROSITE" id="PS50181"/>
    </source>
</evidence>
<dbReference type="InterPro" id="IPR001810">
    <property type="entry name" value="F-box_dom"/>
</dbReference>
<dbReference type="SUPFAM" id="SSF52047">
    <property type="entry name" value="RNI-like"/>
    <property type="match status" value="1"/>
</dbReference>
<dbReference type="Pfam" id="PF12937">
    <property type="entry name" value="F-box-like"/>
    <property type="match status" value="1"/>
</dbReference>
<proteinExistence type="predicted"/>